<dbReference type="Pfam" id="PF00535">
    <property type="entry name" value="Glycos_transf_2"/>
    <property type="match status" value="1"/>
</dbReference>
<sequence>MSTMQHVLEGPGEGRATARMLLLDDLPVPRTDIELTAPPTRLELTGGKDSPAKILALIRVHTYPVGVVVLDGTLGANWDTHADTVWKAVGPAANAHLAADGLEPVSHPNALLPRASRARSTRNTRPHCEVTRETALRHAPFVTVVVATRNRPDSARLCLDALTAMEYPTFEIVVVDNDPPDDDTAGMVASYGDTRVRYLREDRRGLSSAHNCGLTAARGEIVAFVDDDVVVDRHWLTAVAEGFASSDDVGCVTGLILPAQLETPAQLLLEQHGGFDKGFEVRCFDNDRLHPGDPLFPFTAGQFGSGANMAFDTDVLRRLGGFDPAIGAGTFARGGDDLSGFFRVVTAGHRLVYQPGAIVWHRHHRDMAALRNQAYGYGVGFGAFVASSVVNDPKILLGLLRRLPRGAEYLFSGTSERNRTRYENLPEGLARLERRGVLFGPAAYAVSRWRGRRASTRGRTARTDGTR</sequence>
<evidence type="ECO:0000313" key="3">
    <source>
        <dbReference type="Proteomes" id="UP001331936"/>
    </source>
</evidence>
<dbReference type="PANTHER" id="PTHR43685">
    <property type="entry name" value="GLYCOSYLTRANSFERASE"/>
    <property type="match status" value="1"/>
</dbReference>
<reference evidence="2 3" key="1">
    <citation type="submission" date="2023-08" db="EMBL/GenBank/DDBJ databases">
        <authorList>
            <person name="Girao M."/>
            <person name="Carvalho M.F."/>
        </authorList>
    </citation>
    <scope>NUCLEOTIDE SEQUENCE [LARGE SCALE GENOMIC DNA]</scope>
    <source>
        <strain evidence="2 3">CC-R104</strain>
    </source>
</reference>
<dbReference type="InterPro" id="IPR050834">
    <property type="entry name" value="Glycosyltransf_2"/>
</dbReference>
<evidence type="ECO:0000313" key="2">
    <source>
        <dbReference type="EMBL" id="MEE2031644.1"/>
    </source>
</evidence>
<name>A0ABU7JP20_9NOCA</name>
<feature type="domain" description="Glycosyltransferase 2-like" evidence="1">
    <location>
        <begin position="143"/>
        <end position="260"/>
    </location>
</feature>
<dbReference type="PANTHER" id="PTHR43685:SF2">
    <property type="entry name" value="GLYCOSYLTRANSFERASE 2-LIKE DOMAIN-CONTAINING PROTEIN"/>
    <property type="match status" value="1"/>
</dbReference>
<dbReference type="SUPFAM" id="SSF53448">
    <property type="entry name" value="Nucleotide-diphospho-sugar transferases"/>
    <property type="match status" value="1"/>
</dbReference>
<gene>
    <name evidence="2" type="ORF">Q8814_05860</name>
</gene>
<comment type="caution">
    <text evidence="2">The sequence shown here is derived from an EMBL/GenBank/DDBJ whole genome shotgun (WGS) entry which is preliminary data.</text>
</comment>
<dbReference type="Gene3D" id="3.90.550.10">
    <property type="entry name" value="Spore Coat Polysaccharide Biosynthesis Protein SpsA, Chain A"/>
    <property type="match status" value="1"/>
</dbReference>
<keyword evidence="2" id="KW-0808">Transferase</keyword>
<dbReference type="RefSeq" id="WP_330151079.1">
    <property type="nucleotide sequence ID" value="NZ_JAUZMZ010000020.1"/>
</dbReference>
<proteinExistence type="predicted"/>
<dbReference type="EMBL" id="JAUZMZ010000020">
    <property type="protein sequence ID" value="MEE2031644.1"/>
    <property type="molecule type" value="Genomic_DNA"/>
</dbReference>
<dbReference type="InterPro" id="IPR029044">
    <property type="entry name" value="Nucleotide-diphossugar_trans"/>
</dbReference>
<evidence type="ECO:0000259" key="1">
    <source>
        <dbReference type="Pfam" id="PF00535"/>
    </source>
</evidence>
<dbReference type="InterPro" id="IPR001173">
    <property type="entry name" value="Glyco_trans_2-like"/>
</dbReference>
<keyword evidence="2" id="KW-0328">Glycosyltransferase</keyword>
<dbReference type="GO" id="GO:0016757">
    <property type="term" value="F:glycosyltransferase activity"/>
    <property type="evidence" value="ECO:0007669"/>
    <property type="project" value="UniProtKB-KW"/>
</dbReference>
<protein>
    <submittedName>
        <fullName evidence="2">Glycosyltransferase</fullName>
        <ecNumber evidence="2">2.4.-.-</ecNumber>
    </submittedName>
</protein>
<dbReference type="Proteomes" id="UP001331936">
    <property type="component" value="Unassembled WGS sequence"/>
</dbReference>
<dbReference type="EC" id="2.4.-.-" evidence="2"/>
<accession>A0ABU7JP20</accession>
<organism evidence="2 3">
    <name type="scientific">Rhodococcus chondri</name>
    <dbReference type="NCBI Taxonomy" id="3065941"/>
    <lineage>
        <taxon>Bacteria</taxon>
        <taxon>Bacillati</taxon>
        <taxon>Actinomycetota</taxon>
        <taxon>Actinomycetes</taxon>
        <taxon>Mycobacteriales</taxon>
        <taxon>Nocardiaceae</taxon>
        <taxon>Rhodococcus</taxon>
    </lineage>
</organism>
<keyword evidence="3" id="KW-1185">Reference proteome</keyword>